<proteinExistence type="predicted"/>
<gene>
    <name evidence="1" type="ORF">ALAG00032_LOCUS10755</name>
</gene>
<sequence length="169" mass="19499">MIPAVIRPKLMRSQNVGVFIDDDEKKENHLRDMIIRAYETLPMFHGPKLEINGSIICQDAWRDALEMTLDDVDKTSFSLENWLKIRVEVDGSKEQKIAFKNLLDTLDSFESNQISEHPSAMLEVCAQPLIEVDTYRSLDHLEDLFDDFGFSEEADSSQDEEETIEDENN</sequence>
<protein>
    <submittedName>
        <fullName evidence="1">Uncharacterized protein</fullName>
    </submittedName>
</protein>
<reference evidence="1" key="1">
    <citation type="submission" date="2021-01" db="EMBL/GenBank/DDBJ databases">
        <authorList>
            <person name="Corre E."/>
            <person name="Pelletier E."/>
            <person name="Niang G."/>
            <person name="Scheremetjew M."/>
            <person name="Finn R."/>
            <person name="Kale V."/>
            <person name="Holt S."/>
            <person name="Cochrane G."/>
            <person name="Meng A."/>
            <person name="Brown T."/>
            <person name="Cohen L."/>
        </authorList>
    </citation>
    <scope>NUCLEOTIDE SEQUENCE</scope>
    <source>
        <strain evidence="1">CCMP1510</strain>
    </source>
</reference>
<organism evidence="1">
    <name type="scientific">Aureoumbra lagunensis</name>
    <dbReference type="NCBI Taxonomy" id="44058"/>
    <lineage>
        <taxon>Eukaryota</taxon>
        <taxon>Sar</taxon>
        <taxon>Stramenopiles</taxon>
        <taxon>Ochrophyta</taxon>
        <taxon>Pelagophyceae</taxon>
        <taxon>Pelagomonadales</taxon>
        <taxon>Aureoumbra</taxon>
    </lineage>
</organism>
<name>A0A7S3JZ97_9STRA</name>
<dbReference type="EMBL" id="HBIJ01016135">
    <property type="protein sequence ID" value="CAE0369991.1"/>
    <property type="molecule type" value="Transcribed_RNA"/>
</dbReference>
<accession>A0A7S3JZ97</accession>
<evidence type="ECO:0000313" key="1">
    <source>
        <dbReference type="EMBL" id="CAE0369991.1"/>
    </source>
</evidence>
<dbReference type="AlphaFoldDB" id="A0A7S3JZ97"/>